<dbReference type="PANTHER" id="PTHR30055:SF148">
    <property type="entry name" value="TETR-FAMILY TRANSCRIPTIONAL REGULATOR"/>
    <property type="match status" value="1"/>
</dbReference>
<reference evidence="7 8" key="1">
    <citation type="submission" date="2020-05" db="EMBL/GenBank/DDBJ databases">
        <title>Actinomadura verrucosospora NRRL-B18236 (PFL_A860) Genome sequencing and assembly.</title>
        <authorList>
            <person name="Samborskyy M."/>
        </authorList>
    </citation>
    <scope>NUCLEOTIDE SEQUENCE [LARGE SCALE GENOMIC DNA]</scope>
    <source>
        <strain evidence="7 8">NRRL:B18236</strain>
    </source>
</reference>
<dbReference type="PROSITE" id="PS50977">
    <property type="entry name" value="HTH_TETR_2"/>
    <property type="match status" value="1"/>
</dbReference>
<dbReference type="GO" id="GO:0003700">
    <property type="term" value="F:DNA-binding transcription factor activity"/>
    <property type="evidence" value="ECO:0007669"/>
    <property type="project" value="TreeGrafter"/>
</dbReference>
<dbReference type="SUPFAM" id="SSF46689">
    <property type="entry name" value="Homeodomain-like"/>
    <property type="match status" value="1"/>
</dbReference>
<dbReference type="AlphaFoldDB" id="A0A7D3W248"/>
<dbReference type="Gene3D" id="1.10.10.60">
    <property type="entry name" value="Homeodomain-like"/>
    <property type="match status" value="1"/>
</dbReference>
<dbReference type="Pfam" id="PF16859">
    <property type="entry name" value="TetR_C_11"/>
    <property type="match status" value="1"/>
</dbReference>
<dbReference type="InterPro" id="IPR009057">
    <property type="entry name" value="Homeodomain-like_sf"/>
</dbReference>
<dbReference type="Proteomes" id="UP000501240">
    <property type="component" value="Chromosome"/>
</dbReference>
<sequence>MATEPANPRYRSERSHKAILDAALKLCLEQGFAKTSVDAIAKEAGVGKQTIYRWWPSKAAVLVEAIDRQSAPPIEFPDTGDIHADLRDQMVAVAKFFQTTQSSTYREVIGAAQSDPAAAQAILDTLVNPRVQGCRRRLERAQQEGQIRADAGLDDVVELIYAPLYYRLLLGTRPSTPEQVEDILNLVFDGLHPQNPSPPPTDDRPLPRA</sequence>
<dbReference type="GO" id="GO:0045892">
    <property type="term" value="P:negative regulation of DNA-templated transcription"/>
    <property type="evidence" value="ECO:0007669"/>
    <property type="project" value="UniProtKB-ARBA"/>
</dbReference>
<dbReference type="EMBL" id="CP053892">
    <property type="protein sequence ID" value="QKG27258.1"/>
    <property type="molecule type" value="Genomic_DNA"/>
</dbReference>
<feature type="region of interest" description="Disordered" evidence="5">
    <location>
        <begin position="190"/>
        <end position="209"/>
    </location>
</feature>
<dbReference type="InterPro" id="IPR001647">
    <property type="entry name" value="HTH_TetR"/>
</dbReference>
<dbReference type="InterPro" id="IPR036271">
    <property type="entry name" value="Tet_transcr_reg_TetR-rel_C_sf"/>
</dbReference>
<protein>
    <submittedName>
        <fullName evidence="7">TetR family transcriptional regulator</fullName>
    </submittedName>
</protein>
<keyword evidence="8" id="KW-1185">Reference proteome</keyword>
<evidence type="ECO:0000256" key="2">
    <source>
        <dbReference type="ARBA" id="ARBA00023125"/>
    </source>
</evidence>
<keyword evidence="2 4" id="KW-0238">DNA-binding</keyword>
<name>A0A7D3W248_ACTVE</name>
<evidence type="ECO:0000256" key="3">
    <source>
        <dbReference type="ARBA" id="ARBA00023163"/>
    </source>
</evidence>
<keyword evidence="1" id="KW-0805">Transcription regulation</keyword>
<evidence type="ECO:0000259" key="6">
    <source>
        <dbReference type="PROSITE" id="PS50977"/>
    </source>
</evidence>
<dbReference type="FunFam" id="1.10.10.60:FF:000141">
    <property type="entry name" value="TetR family transcriptional regulator"/>
    <property type="match status" value="1"/>
</dbReference>
<dbReference type="GO" id="GO:0000976">
    <property type="term" value="F:transcription cis-regulatory region binding"/>
    <property type="evidence" value="ECO:0007669"/>
    <property type="project" value="TreeGrafter"/>
</dbReference>
<dbReference type="RefSeq" id="WP_173100569.1">
    <property type="nucleotide sequence ID" value="NZ_CP053892.1"/>
</dbReference>
<gene>
    <name evidence="7" type="ORF">ACTIVE_8911</name>
</gene>
<dbReference type="Pfam" id="PF00440">
    <property type="entry name" value="TetR_N"/>
    <property type="match status" value="1"/>
</dbReference>
<dbReference type="PANTHER" id="PTHR30055">
    <property type="entry name" value="HTH-TYPE TRANSCRIPTIONAL REGULATOR RUTR"/>
    <property type="match status" value="1"/>
</dbReference>
<dbReference type="InterPro" id="IPR011075">
    <property type="entry name" value="TetR_C"/>
</dbReference>
<feature type="domain" description="HTH tetR-type" evidence="6">
    <location>
        <begin position="13"/>
        <end position="73"/>
    </location>
</feature>
<evidence type="ECO:0000313" key="8">
    <source>
        <dbReference type="Proteomes" id="UP000501240"/>
    </source>
</evidence>
<evidence type="ECO:0000256" key="1">
    <source>
        <dbReference type="ARBA" id="ARBA00023015"/>
    </source>
</evidence>
<proteinExistence type="predicted"/>
<evidence type="ECO:0000313" key="7">
    <source>
        <dbReference type="EMBL" id="QKG27258.1"/>
    </source>
</evidence>
<dbReference type="PRINTS" id="PR00455">
    <property type="entry name" value="HTHTETR"/>
</dbReference>
<dbReference type="InterPro" id="IPR050109">
    <property type="entry name" value="HTH-type_TetR-like_transc_reg"/>
</dbReference>
<dbReference type="Gene3D" id="1.10.357.10">
    <property type="entry name" value="Tetracycline Repressor, domain 2"/>
    <property type="match status" value="1"/>
</dbReference>
<keyword evidence="3" id="KW-0804">Transcription</keyword>
<organism evidence="7 8">
    <name type="scientific">Actinomadura verrucosospora</name>
    <dbReference type="NCBI Taxonomy" id="46165"/>
    <lineage>
        <taxon>Bacteria</taxon>
        <taxon>Bacillati</taxon>
        <taxon>Actinomycetota</taxon>
        <taxon>Actinomycetes</taxon>
        <taxon>Streptosporangiales</taxon>
        <taxon>Thermomonosporaceae</taxon>
        <taxon>Actinomadura</taxon>
    </lineage>
</organism>
<evidence type="ECO:0000256" key="5">
    <source>
        <dbReference type="SAM" id="MobiDB-lite"/>
    </source>
</evidence>
<feature type="DNA-binding region" description="H-T-H motif" evidence="4">
    <location>
        <begin position="36"/>
        <end position="55"/>
    </location>
</feature>
<accession>A0A7D3W248</accession>
<evidence type="ECO:0000256" key="4">
    <source>
        <dbReference type="PROSITE-ProRule" id="PRU00335"/>
    </source>
</evidence>
<dbReference type="SUPFAM" id="SSF48498">
    <property type="entry name" value="Tetracyclin repressor-like, C-terminal domain"/>
    <property type="match status" value="1"/>
</dbReference>